<proteinExistence type="predicted"/>
<evidence type="ECO:0000313" key="1">
    <source>
        <dbReference type="EMBL" id="KAI7800294.1"/>
    </source>
</evidence>
<dbReference type="AlphaFoldDB" id="A0A9W7TNZ9"/>
<gene>
    <name evidence="1" type="ORF">IRJ41_025820</name>
</gene>
<dbReference type="Proteomes" id="UP001059041">
    <property type="component" value="Linkage Group LG15"/>
</dbReference>
<feature type="non-terminal residue" evidence="1">
    <location>
        <position position="137"/>
    </location>
</feature>
<protein>
    <submittedName>
        <fullName evidence="1">Uncharacterized protein</fullName>
    </submittedName>
</protein>
<dbReference type="EMBL" id="JAFHDT010000015">
    <property type="protein sequence ID" value="KAI7800294.1"/>
    <property type="molecule type" value="Genomic_DNA"/>
</dbReference>
<accession>A0A9W7TNZ9</accession>
<evidence type="ECO:0000313" key="2">
    <source>
        <dbReference type="Proteomes" id="UP001059041"/>
    </source>
</evidence>
<sequence length="137" mass="15657">CQRVLENATEMFPSLKLIPDSETWPKMFFEDLLGGRWQTETARDHKSVSEEVNLTGECVNAVRLMFIPSKQAHETTPYCSSNRLRELCLFTDASFIHHKALFLFTNRFEPTPPMDIVSASKDIFNKVVNSGCTNILK</sequence>
<reference evidence="1" key="1">
    <citation type="submission" date="2021-02" db="EMBL/GenBank/DDBJ databases">
        <title>Comparative genomics reveals that relaxation of natural selection precedes convergent phenotypic evolution of cavefish.</title>
        <authorList>
            <person name="Peng Z."/>
        </authorList>
    </citation>
    <scope>NUCLEOTIDE SEQUENCE</scope>
    <source>
        <tissue evidence="1">Muscle</tissue>
    </source>
</reference>
<comment type="caution">
    <text evidence="1">The sequence shown here is derived from an EMBL/GenBank/DDBJ whole genome shotgun (WGS) entry which is preliminary data.</text>
</comment>
<keyword evidence="2" id="KW-1185">Reference proteome</keyword>
<name>A0A9W7TNZ9_TRIRA</name>
<organism evidence="1 2">
    <name type="scientific">Triplophysa rosa</name>
    <name type="common">Cave loach</name>
    <dbReference type="NCBI Taxonomy" id="992332"/>
    <lineage>
        <taxon>Eukaryota</taxon>
        <taxon>Metazoa</taxon>
        <taxon>Chordata</taxon>
        <taxon>Craniata</taxon>
        <taxon>Vertebrata</taxon>
        <taxon>Euteleostomi</taxon>
        <taxon>Actinopterygii</taxon>
        <taxon>Neopterygii</taxon>
        <taxon>Teleostei</taxon>
        <taxon>Ostariophysi</taxon>
        <taxon>Cypriniformes</taxon>
        <taxon>Nemacheilidae</taxon>
        <taxon>Triplophysa</taxon>
    </lineage>
</organism>